<sequence length="98" mass="11008">MADARLELSEALKDLPEWAADTGREAICRTFVFKDFNAAFGFMSRVALLAEKMDHHPEWSNVYNRVEVLLTTHDADGVTARDVAMARFMDEAFRVAGA</sequence>
<dbReference type="NCBIfam" id="NF002018">
    <property type="entry name" value="PRK00823.1-3"/>
    <property type="match status" value="1"/>
</dbReference>
<proteinExistence type="inferred from homology"/>
<evidence type="ECO:0000313" key="6">
    <source>
        <dbReference type="Proteomes" id="UP001169063"/>
    </source>
</evidence>
<dbReference type="NCBIfam" id="NF002020">
    <property type="entry name" value="PRK00823.1-5"/>
    <property type="match status" value="1"/>
</dbReference>
<evidence type="ECO:0000256" key="3">
    <source>
        <dbReference type="ARBA" id="ARBA00023239"/>
    </source>
</evidence>
<dbReference type="PANTHER" id="PTHR12599">
    <property type="entry name" value="PTERIN-4-ALPHA-CARBINOLAMINE DEHYDRATASE"/>
    <property type="match status" value="1"/>
</dbReference>
<dbReference type="Proteomes" id="UP001169063">
    <property type="component" value="Unassembled WGS sequence"/>
</dbReference>
<dbReference type="NCBIfam" id="NF002017">
    <property type="entry name" value="PRK00823.1-2"/>
    <property type="match status" value="1"/>
</dbReference>
<dbReference type="Pfam" id="PF01329">
    <property type="entry name" value="Pterin_4a"/>
    <property type="match status" value="1"/>
</dbReference>
<evidence type="ECO:0000256" key="1">
    <source>
        <dbReference type="ARBA" id="ARBA00001554"/>
    </source>
</evidence>
<gene>
    <name evidence="5" type="ORF">Q0812_07730</name>
</gene>
<evidence type="ECO:0000313" key="5">
    <source>
        <dbReference type="EMBL" id="MDO1559315.1"/>
    </source>
</evidence>
<accession>A0ABT8SL71</accession>
<keyword evidence="3 4" id="KW-0456">Lyase</keyword>
<comment type="similarity">
    <text evidence="2 4">Belongs to the pterin-4-alpha-carbinolamine dehydratase family.</text>
</comment>
<evidence type="ECO:0000256" key="2">
    <source>
        <dbReference type="ARBA" id="ARBA00006472"/>
    </source>
</evidence>
<dbReference type="InterPro" id="IPR001533">
    <property type="entry name" value="Pterin_deHydtase"/>
</dbReference>
<evidence type="ECO:0000256" key="4">
    <source>
        <dbReference type="HAMAP-Rule" id="MF_00434"/>
    </source>
</evidence>
<comment type="caution">
    <text evidence="5">The sequence shown here is derived from an EMBL/GenBank/DDBJ whole genome shotgun (WGS) entry which is preliminary data.</text>
</comment>
<dbReference type="PANTHER" id="PTHR12599:SF0">
    <property type="entry name" value="PTERIN-4-ALPHA-CARBINOLAMINE DEHYDRATASE"/>
    <property type="match status" value="1"/>
</dbReference>
<comment type="catalytic activity">
    <reaction evidence="1 4">
        <text>(4aS,6R)-4a-hydroxy-L-erythro-5,6,7,8-tetrahydrobiopterin = (6R)-L-erythro-6,7-dihydrobiopterin + H2O</text>
        <dbReference type="Rhea" id="RHEA:11920"/>
        <dbReference type="ChEBI" id="CHEBI:15377"/>
        <dbReference type="ChEBI" id="CHEBI:15642"/>
        <dbReference type="ChEBI" id="CHEBI:43120"/>
        <dbReference type="EC" id="4.2.1.96"/>
    </reaction>
</comment>
<protein>
    <recommendedName>
        <fullName evidence="4">Putative pterin-4-alpha-carbinolamine dehydratase</fullName>
        <shortName evidence="4">PHS</shortName>
        <ecNumber evidence="4">4.2.1.96</ecNumber>
    </recommendedName>
    <alternativeName>
        <fullName evidence="4">4-alpha-hydroxy-tetrahydropterin dehydratase</fullName>
    </alternativeName>
    <alternativeName>
        <fullName evidence="4">Pterin carbinolamine dehydratase</fullName>
        <shortName evidence="4">PCD</shortName>
    </alternativeName>
</protein>
<organism evidence="5 6">
    <name type="scientific">Peiella sedimenti</name>
    <dbReference type="NCBI Taxonomy" id="3061083"/>
    <lineage>
        <taxon>Bacteria</taxon>
        <taxon>Pseudomonadati</taxon>
        <taxon>Pseudomonadota</taxon>
        <taxon>Alphaproteobacteria</taxon>
        <taxon>Caulobacterales</taxon>
        <taxon>Caulobacteraceae</taxon>
        <taxon>Peiella</taxon>
    </lineage>
</organism>
<dbReference type="HAMAP" id="MF_00434">
    <property type="entry name" value="Pterin_4_alpha"/>
    <property type="match status" value="1"/>
</dbReference>
<dbReference type="CDD" id="cd00914">
    <property type="entry name" value="PCD_DCoH_subfamily_b"/>
    <property type="match status" value="1"/>
</dbReference>
<dbReference type="RefSeq" id="WP_302109751.1">
    <property type="nucleotide sequence ID" value="NZ_JAUKTR010000003.1"/>
</dbReference>
<dbReference type="InterPro" id="IPR036428">
    <property type="entry name" value="PCD_sf"/>
</dbReference>
<dbReference type="EMBL" id="JAUKTR010000003">
    <property type="protein sequence ID" value="MDO1559315.1"/>
    <property type="molecule type" value="Genomic_DNA"/>
</dbReference>
<dbReference type="EC" id="4.2.1.96" evidence="4"/>
<dbReference type="Gene3D" id="3.30.1360.20">
    <property type="entry name" value="Transcriptional coactivator/pterin dehydratase"/>
    <property type="match status" value="1"/>
</dbReference>
<dbReference type="SUPFAM" id="SSF55248">
    <property type="entry name" value="PCD-like"/>
    <property type="match status" value="1"/>
</dbReference>
<name>A0ABT8SL71_9CAUL</name>
<keyword evidence="6" id="KW-1185">Reference proteome</keyword>
<dbReference type="GO" id="GO:0008124">
    <property type="term" value="F:4-alpha-hydroxytetrahydrobiopterin dehydratase activity"/>
    <property type="evidence" value="ECO:0007669"/>
    <property type="project" value="UniProtKB-EC"/>
</dbReference>
<reference evidence="5" key="1">
    <citation type="submission" date="2023-07" db="EMBL/GenBank/DDBJ databases">
        <title>Brevundimonas soil sp. nov., isolated from the soil of chemical plant.</title>
        <authorList>
            <person name="Wu N."/>
        </authorList>
    </citation>
    <scope>NUCLEOTIDE SEQUENCE</scope>
    <source>
        <strain evidence="5">XZ-24</strain>
    </source>
</reference>